<protein>
    <recommendedName>
        <fullName evidence="3">WD40 repeat domain-containing protein</fullName>
    </recommendedName>
</protein>
<dbReference type="Proteomes" id="UP000325849">
    <property type="component" value="Unassembled WGS sequence"/>
</dbReference>
<evidence type="ECO:0008006" key="3">
    <source>
        <dbReference type="Google" id="ProtNLM"/>
    </source>
</evidence>
<sequence length="346" mass="36756">MPELVATLTAPLPAAEADAPQLVHLGGCPALLQRGDGELVVQLLDDAFGVTRTLRFPAPWPRRSGSHTVAPDADLAVFTGRDAVRAVDAEGSVRWEVRHGGWPHPDRGSAAFSPDGRLVWAHVRGPLLDAGEPDPDAVDEWLVLDAADGRVLARADAQAAAAGSVHVPHPDPARMGLSIGEGQDGAPLRWGHFDGERLAVAYFEGQDLVLLDVNPSGSRFLTVDHDQNTLAVHETASGAVVARWDAGTSAPRHPDAEPDNDEAEPYWDWAGGFVDDTTVLASTVESDEEWGEGRHWLVGAAPQGPAEPEPVGYPLPVTSPPAPLGAGRWYTYGTAYDSLHVWAARA</sequence>
<evidence type="ECO:0000313" key="2">
    <source>
        <dbReference type="Proteomes" id="UP000325849"/>
    </source>
</evidence>
<proteinExistence type="predicted"/>
<reference evidence="1 2" key="1">
    <citation type="submission" date="2019-07" db="EMBL/GenBank/DDBJ databases">
        <title>New species of Amycolatopsis and Streptomyces.</title>
        <authorList>
            <person name="Duangmal K."/>
            <person name="Teo W.F.A."/>
            <person name="Lipun K."/>
        </authorList>
    </citation>
    <scope>NUCLEOTIDE SEQUENCE [LARGE SCALE GENOMIC DNA]</scope>
    <source>
        <strain evidence="1 2">NBRC 109810</strain>
    </source>
</reference>
<dbReference type="InterPro" id="IPR011044">
    <property type="entry name" value="Quino_amine_DH_bsu"/>
</dbReference>
<evidence type="ECO:0000313" key="1">
    <source>
        <dbReference type="EMBL" id="MPY36804.1"/>
    </source>
</evidence>
<gene>
    <name evidence="1" type="ORF">FNH09_37990</name>
</gene>
<comment type="caution">
    <text evidence="1">The sequence shown here is derived from an EMBL/GenBank/DDBJ whole genome shotgun (WGS) entry which is preliminary data.</text>
</comment>
<dbReference type="AlphaFoldDB" id="A0A5N8VRP7"/>
<organism evidence="1 2">
    <name type="scientific">Streptomyces adustus</name>
    <dbReference type="NCBI Taxonomy" id="1609272"/>
    <lineage>
        <taxon>Bacteria</taxon>
        <taxon>Bacillati</taxon>
        <taxon>Actinomycetota</taxon>
        <taxon>Actinomycetes</taxon>
        <taxon>Kitasatosporales</taxon>
        <taxon>Streptomycetaceae</taxon>
        <taxon>Streptomyces</taxon>
    </lineage>
</organism>
<name>A0A5N8VRP7_9ACTN</name>
<accession>A0A5N8VRP7</accession>
<dbReference type="EMBL" id="VJZD01000251">
    <property type="protein sequence ID" value="MPY36804.1"/>
    <property type="molecule type" value="Genomic_DNA"/>
</dbReference>
<keyword evidence="2" id="KW-1185">Reference proteome</keyword>
<dbReference type="SUPFAM" id="SSF50969">
    <property type="entry name" value="YVTN repeat-like/Quinoprotein amine dehydrogenase"/>
    <property type="match status" value="1"/>
</dbReference>
<dbReference type="RefSeq" id="WP_162469711.1">
    <property type="nucleotide sequence ID" value="NZ_VJZD01000251.1"/>
</dbReference>